<proteinExistence type="predicted"/>
<dbReference type="PANTHER" id="PTHR11289:SF0">
    <property type="entry name" value="BREAST CANCER TYPE 2 SUSCEPTIBILITY PROTEIN"/>
    <property type="match status" value="1"/>
</dbReference>
<dbReference type="EMBL" id="JADGJW010000067">
    <property type="protein sequence ID" value="KAJ3225227.1"/>
    <property type="molecule type" value="Genomic_DNA"/>
</dbReference>
<keyword evidence="1" id="KW-0677">Repeat</keyword>
<evidence type="ECO:0000256" key="1">
    <source>
        <dbReference type="ARBA" id="ARBA00022737"/>
    </source>
</evidence>
<name>A0AAD5Y2A8_9FUNG</name>
<keyword evidence="2" id="KW-0227">DNA damage</keyword>
<protein>
    <submittedName>
        <fullName evidence="8">Breast cancer 2, early onset</fullName>
    </submittedName>
</protein>
<dbReference type="CDD" id="cd04493">
    <property type="entry name" value="BRCA2DBD_OB1"/>
    <property type="match status" value="1"/>
</dbReference>
<dbReference type="PANTHER" id="PTHR11289">
    <property type="entry name" value="BREAST CANCER TYPE 2 SUSCEPTIBILITY PROTEIN BRCA2"/>
    <property type="match status" value="1"/>
</dbReference>
<accession>A0AAD5Y2A8</accession>
<dbReference type="Gene3D" id="2.40.50.140">
    <property type="entry name" value="Nucleic acid-binding proteins"/>
    <property type="match status" value="3"/>
</dbReference>
<dbReference type="Pfam" id="PF09103">
    <property type="entry name" value="BRCA-2_OB1"/>
    <property type="match status" value="1"/>
</dbReference>
<comment type="caution">
    <text evidence="8">The sequence shown here is derived from an EMBL/GenBank/DDBJ whole genome shotgun (WGS) entry which is preliminary data.</text>
</comment>
<dbReference type="InterPro" id="IPR015187">
    <property type="entry name" value="BRCA2_OB_1"/>
</dbReference>
<keyword evidence="3" id="KW-0238">DNA-binding</keyword>
<organism evidence="8 9">
    <name type="scientific">Clydaea vesicula</name>
    <dbReference type="NCBI Taxonomy" id="447962"/>
    <lineage>
        <taxon>Eukaryota</taxon>
        <taxon>Fungi</taxon>
        <taxon>Fungi incertae sedis</taxon>
        <taxon>Chytridiomycota</taxon>
        <taxon>Chytridiomycota incertae sedis</taxon>
        <taxon>Chytridiomycetes</taxon>
        <taxon>Lobulomycetales</taxon>
        <taxon>Lobulomycetaceae</taxon>
        <taxon>Clydaea</taxon>
    </lineage>
</organism>
<dbReference type="InterPro" id="IPR012340">
    <property type="entry name" value="NA-bd_OB-fold"/>
</dbReference>
<keyword evidence="4" id="KW-0233">DNA recombination</keyword>
<keyword evidence="5" id="KW-0234">DNA repair</keyword>
<dbReference type="InterPro" id="IPR015252">
    <property type="entry name" value="BRCA2_hlx"/>
</dbReference>
<dbReference type="SUPFAM" id="SSF50249">
    <property type="entry name" value="Nucleic acid-binding proteins"/>
    <property type="match status" value="2"/>
</dbReference>
<reference evidence="8" key="1">
    <citation type="submission" date="2020-05" db="EMBL/GenBank/DDBJ databases">
        <title>Phylogenomic resolution of chytrid fungi.</title>
        <authorList>
            <person name="Stajich J.E."/>
            <person name="Amses K."/>
            <person name="Simmons R."/>
            <person name="Seto K."/>
            <person name="Myers J."/>
            <person name="Bonds A."/>
            <person name="Quandt C.A."/>
            <person name="Barry K."/>
            <person name="Liu P."/>
            <person name="Grigoriev I."/>
            <person name="Longcore J.E."/>
            <person name="James T.Y."/>
        </authorList>
    </citation>
    <scope>NUCLEOTIDE SEQUENCE</scope>
    <source>
        <strain evidence="8">JEL0476</strain>
    </source>
</reference>
<dbReference type="InterPro" id="IPR036315">
    <property type="entry name" value="BRCA2_hlx_sf"/>
</dbReference>
<dbReference type="GO" id="GO:0003677">
    <property type="term" value="F:DNA binding"/>
    <property type="evidence" value="ECO:0007669"/>
    <property type="project" value="UniProtKB-KW"/>
</dbReference>
<dbReference type="InterPro" id="IPR015525">
    <property type="entry name" value="BRCA2"/>
</dbReference>
<feature type="domain" description="BRCA2 OB1" evidence="6">
    <location>
        <begin position="1084"/>
        <end position="1201"/>
    </location>
</feature>
<evidence type="ECO:0000256" key="2">
    <source>
        <dbReference type="ARBA" id="ARBA00022763"/>
    </source>
</evidence>
<feature type="domain" description="Breast cancer type 2 susceptibility protein helical" evidence="7">
    <location>
        <begin position="1009"/>
        <end position="1080"/>
    </location>
</feature>
<sequence length="1789" mass="202958">MPNDKVHFETPKNFSAVNLINSSNNSTGSKWIIGGDNCQGTPNLDEFETPTIKVLNNKENITTNFSDYKIKKCLTLPLKSLMLTDFERSNNKNNLIKFDELEERKLLKNDLKTTPNLRKKKIVFKKKKFTTSLPDASKREQKLKKKLSITPKVSRTCNFEDLSAKLHQKKSKKPGNVENNATTKKEQATCDIITLNLKRPFTESNNNILHEADLNNIKTETNAKQYKNEVSEDRKVLLLLMKKSHFFVNQALNTSVQKKFKMDKGDNLIQSDVEQDSNHCISLETFCENESQDLLDETESCPNSIIPSKEKLTVISDSCCDTNFFQHDFEDSTDKIKFVEAGLLSCRDKVIPHKKEVIDDDFVGKHFYLASNKRIELSDNFFSKGMDLLEDFEENRLCFGDKLSDLKRNIEKSDSSKTNSKRSGNIDLLMEPPVFGAKSNPTEQAKFLAVAAEKVNNFDGDAANFNSFTHEYENTPLKNYQKLNIPAVLGMELIEPNPFSVTKNKATCNKQITSKLNDETETIELLDTHHLTIKTNLGTSLKEAQWEIPVNSELPNNVSSSENISLFSIKLPPFKESANIIYNKLIENANADFTHTTGKLSGFKTGHGTEIKPPSKKNLDRIRHIFNEDGNTSKEPQYMAGFTNGFGNPIALPSIDAVSRVSNLFSDLATKTEASLNGNVKVPGILVKESKNAAEHSQNGFCENIESLKKKASLDGGFQNALGQAIKPPSHSAMTSVEFLFNEGKNHLKTKKISTAILNPLPDFVKPLIKDFKNDSIHNNLTSGVSKHLTNRNLLANRKSSGKQYSYTTPVNIAQKNLSSRITIKSSTDFLPKKVNSISSDTSNSIIPKLNLKNIPLSTFSHDNSKKKLKIEAPSSKNETFDQSTNLSNNKAMQCDNEEMAFWMETKKVSEENTNGGKLRAKRTKAQVANSRNKRKFVTPLIIHKEKAIASLKTTPVVQLSKEVKTNKIQHPVKVGRSLLTWENLLSLNLPDEVLNMSYEKAKTFFFKINESRFGTDEAFNELINAGCTGITHQWVSNHYSLIVWKLACFYRTFPDLKYRWCWNEVLKELNLRYEVEVNQARRSSLKLITEMDDLPAKYMVLAVCDIINDDYKENKSNVTDMRLVLTDGWYTITALLDDVLVKAVTDGRIKLGYKLAICGAQLIGASEGCPPLNIPSSTCLKLSSNSTRLANWEARLGYQKLKSFTTSLRSINSNGGTVPCIDVIIEKIYPTQYMEELNDSKMRIFRSKKDEEVVEREWQNDYAEQFQETLKKLNFENILNPEDYYSLSQNLSFEDLQNDPAHLFCNMSNSTDAASYINSLSMQQQTILRNFVEEETAKKRETVIKEATFQVEELKPKRKVFPVVKIRVCDYPPLGTSRKIIFWGNITLWKYDSVMIDSIKEGHRFKIHNVAVSPNSGRIVDDFFCTATLSAFSSKTVFEEVSIDAARLALTPYKSRTYITCFDIIKSNPGVEVDTICIIAATTSPKIITKYNGTKEVALMLLCTDNTEKIVIVEVFMPFADIKTVAEEFKPKSLVIFRNLKYIFYYEKIGTAKLNAHSLLSEKRTVPKGESEIAQYNSLVNWMADESALQNYHEILVTYTTVGKSDPRKNTSSKDMKKPVDMKPVSADVSREYESFVGFIKPFKRVVPYSFDQENQNPKKDDIGLNKDKSCWMCHFENSVSSRKILLSNEKLKQLISVCLPSEDLRIKYIAYFKSVFDVELDTKECFVYWLLKHFESKYYRESQLLLASISSRMALEPIEASINVLIGAKLCFIFLVSTTEKFSTRIL</sequence>
<evidence type="ECO:0000259" key="6">
    <source>
        <dbReference type="Pfam" id="PF09103"/>
    </source>
</evidence>
<evidence type="ECO:0000256" key="3">
    <source>
        <dbReference type="ARBA" id="ARBA00023125"/>
    </source>
</evidence>
<dbReference type="SUPFAM" id="SSF81872">
    <property type="entry name" value="BRCA2 helical domain"/>
    <property type="match status" value="1"/>
</dbReference>
<evidence type="ECO:0000256" key="5">
    <source>
        <dbReference type="ARBA" id="ARBA00023204"/>
    </source>
</evidence>
<dbReference type="Pfam" id="PF09169">
    <property type="entry name" value="BRCA-2_helical"/>
    <property type="match status" value="1"/>
</dbReference>
<evidence type="ECO:0000313" key="8">
    <source>
        <dbReference type="EMBL" id="KAJ3225227.1"/>
    </source>
</evidence>
<evidence type="ECO:0000313" key="9">
    <source>
        <dbReference type="Proteomes" id="UP001211065"/>
    </source>
</evidence>
<evidence type="ECO:0000259" key="7">
    <source>
        <dbReference type="Pfam" id="PF09169"/>
    </source>
</evidence>
<dbReference type="Proteomes" id="UP001211065">
    <property type="component" value="Unassembled WGS sequence"/>
</dbReference>
<dbReference type="PROSITE" id="PS50138">
    <property type="entry name" value="BRCA2_REPEAT"/>
    <property type="match status" value="1"/>
</dbReference>
<keyword evidence="9" id="KW-1185">Reference proteome</keyword>
<dbReference type="GO" id="GO:0006355">
    <property type="term" value="P:regulation of DNA-templated transcription"/>
    <property type="evidence" value="ECO:0007669"/>
    <property type="project" value="TreeGrafter"/>
</dbReference>
<dbReference type="GO" id="GO:0000724">
    <property type="term" value="P:double-strand break repair via homologous recombination"/>
    <property type="evidence" value="ECO:0007669"/>
    <property type="project" value="InterPro"/>
</dbReference>
<dbReference type="InterPro" id="IPR002093">
    <property type="entry name" value="BRCA2_repeat"/>
</dbReference>
<evidence type="ECO:0000256" key="4">
    <source>
        <dbReference type="ARBA" id="ARBA00023172"/>
    </source>
</evidence>
<gene>
    <name evidence="8" type="primary">BRCA2</name>
    <name evidence="8" type="ORF">HK099_007145</name>
</gene>